<dbReference type="HOGENOM" id="CLU_013985_3_2_2"/>
<dbReference type="SUPFAM" id="SSF55729">
    <property type="entry name" value="Acyl-CoA N-acyltransferases (Nat)"/>
    <property type="match status" value="1"/>
</dbReference>
<dbReference type="PANTHER" id="PTHR43415:SF3">
    <property type="entry name" value="GNAT-FAMILY ACETYLTRANSFERASE"/>
    <property type="match status" value="1"/>
</dbReference>
<dbReference type="OrthoDB" id="131003at2157"/>
<evidence type="ECO:0000313" key="3">
    <source>
        <dbReference type="EMBL" id="PTL87444.1"/>
    </source>
</evidence>
<feature type="domain" description="N-acetyltransferase" evidence="1">
    <location>
        <begin position="7"/>
        <end position="171"/>
    </location>
</feature>
<reference evidence="3 5" key="4">
    <citation type="submission" date="2018-04" db="EMBL/GenBank/DDBJ databases">
        <title>Transcriptomics of ammonia oxidizing archaea.</title>
        <authorList>
            <person name="Carini P."/>
        </authorList>
    </citation>
    <scope>NUCLEOTIDE SEQUENCE [LARGE SCALE GENOMIC DNA]</scope>
    <source>
        <strain evidence="3 5">U25</strain>
    </source>
</reference>
<dbReference type="Gene3D" id="3.40.630.30">
    <property type="match status" value="1"/>
</dbReference>
<keyword evidence="2" id="KW-0808">Transferase</keyword>
<dbReference type="GeneID" id="24816087"/>
<reference evidence="3" key="2">
    <citation type="submission" date="2016-05" db="EMBL/GenBank/DDBJ databases">
        <authorList>
            <person name="Lavstsen T."/>
            <person name="Jespersen J.S."/>
        </authorList>
    </citation>
    <scope>NUCLEOTIDE SEQUENCE [LARGE SCALE GENOMIC DNA]</scope>
    <source>
        <strain evidence="3">U25</strain>
    </source>
</reference>
<dbReference type="GO" id="GO:0016747">
    <property type="term" value="F:acyltransferase activity, transferring groups other than amino-acyl groups"/>
    <property type="evidence" value="ECO:0007669"/>
    <property type="project" value="InterPro"/>
</dbReference>
<dbReference type="Proteomes" id="UP000030944">
    <property type="component" value="Chromosome"/>
</dbReference>
<dbReference type="PANTHER" id="PTHR43415">
    <property type="entry name" value="SPERMIDINE N(1)-ACETYLTRANSFERASE"/>
    <property type="match status" value="1"/>
</dbReference>
<dbReference type="EMBL" id="LXWN01000002">
    <property type="protein sequence ID" value="PTL87444.1"/>
    <property type="molecule type" value="Genomic_DNA"/>
</dbReference>
<reference evidence="5" key="3">
    <citation type="submission" date="2016-05" db="EMBL/GenBank/DDBJ databases">
        <authorList>
            <person name="Dupont C."/>
            <person name="Santoro A."/>
        </authorList>
    </citation>
    <scope>NUCLEOTIDE SEQUENCE [LARGE SCALE GENOMIC DNA]</scope>
    <source>
        <strain evidence="5">U25</strain>
    </source>
</reference>
<sequence length="173" mass="20937">MIEGKIVNLRALEKEDLELLKKWRNDKKTRIHTREFRLLNMINQKNWFESIHKQNPPSAIMFGIETKKQKLIGVCGLTYIDWKNRHAEISNIISINNWQKTKEAKDTLDTLIKYGFDELNLHRLWVEIFETIPENIKLFEKMKFKKEGTLHDKLWRNSRWYDSFIYSLIKKSK</sequence>
<dbReference type="Pfam" id="PF13420">
    <property type="entry name" value="Acetyltransf_4"/>
    <property type="match status" value="1"/>
</dbReference>
<dbReference type="InterPro" id="IPR000182">
    <property type="entry name" value="GNAT_dom"/>
</dbReference>
<dbReference type="STRING" id="1410606.T478_0188"/>
<organism evidence="2 4">
    <name type="scientific">Candidatus Nitrosopelagicus brevis</name>
    <dbReference type="NCBI Taxonomy" id="1410606"/>
    <lineage>
        <taxon>Archaea</taxon>
        <taxon>Nitrososphaerota</taxon>
    </lineage>
</organism>
<evidence type="ECO:0000313" key="2">
    <source>
        <dbReference type="EMBL" id="AJA93007.1"/>
    </source>
</evidence>
<accession>A0A0A7V1T4</accession>
<dbReference type="InterPro" id="IPR016181">
    <property type="entry name" value="Acyl_CoA_acyltransferase"/>
</dbReference>
<dbReference type="AlphaFoldDB" id="A0A0A7V1T4"/>
<evidence type="ECO:0000313" key="4">
    <source>
        <dbReference type="Proteomes" id="UP000030944"/>
    </source>
</evidence>
<proteinExistence type="predicted"/>
<dbReference type="Proteomes" id="UP000241022">
    <property type="component" value="Unassembled WGS sequence"/>
</dbReference>
<dbReference type="PROSITE" id="PS51186">
    <property type="entry name" value="GNAT"/>
    <property type="match status" value="1"/>
</dbReference>
<reference evidence="2 4" key="1">
    <citation type="journal article" date="2015" name="Proc. Natl. Acad. Sci. U.S.A.">
        <title>Genomic and proteomic characterization of "Candidatus Nitrosopelagicus brevis": An ammonia-oxidizing archaeon from the open ocean.</title>
        <authorList>
            <person name="Santoro A.E."/>
            <person name="Dupont C.L."/>
            <person name="Richter R.A."/>
            <person name="Craig M.T."/>
            <person name="Carini P."/>
            <person name="McIlvin M.R."/>
            <person name="Yang Y."/>
            <person name="Orsi W.D."/>
            <person name="Moran D.M."/>
            <person name="Saito M.A."/>
        </authorList>
    </citation>
    <scope>NUCLEOTIDE SEQUENCE [LARGE SCALE GENOMIC DNA]</scope>
    <source>
        <strain evidence="2">CN25</strain>
        <strain evidence="4">V2</strain>
    </source>
</reference>
<name>A0A0A7V1T4_9ARCH</name>
<evidence type="ECO:0000313" key="5">
    <source>
        <dbReference type="Proteomes" id="UP000241022"/>
    </source>
</evidence>
<dbReference type="EMBL" id="CP007026">
    <property type="protein sequence ID" value="AJA93007.1"/>
    <property type="molecule type" value="Genomic_DNA"/>
</dbReference>
<dbReference type="KEGG" id="nbv:T478_0188"/>
<dbReference type="RefSeq" id="WP_048104466.1">
    <property type="nucleotide sequence ID" value="NZ_CP007026.1"/>
</dbReference>
<keyword evidence="5" id="KW-1185">Reference proteome</keyword>
<protein>
    <submittedName>
        <fullName evidence="2">Acetyltransferase (GNAT) domain protein</fullName>
    </submittedName>
</protein>
<evidence type="ECO:0000259" key="1">
    <source>
        <dbReference type="PROSITE" id="PS51186"/>
    </source>
</evidence>
<gene>
    <name evidence="3" type="ORF">A7X95_06010</name>
    <name evidence="2" type="ORF">T478_0188</name>
</gene>